<dbReference type="EMBL" id="CAJPIJ010000184">
    <property type="protein sequence ID" value="CAG2006316.1"/>
    <property type="molecule type" value="Genomic_DNA"/>
</dbReference>
<accession>A0A2H3GRQ8</accession>
<dbReference type="Proteomes" id="UP000746612">
    <property type="component" value="Unassembled WGS sequence"/>
</dbReference>
<gene>
    <name evidence="1" type="ORF">MDCFG202_LOCUS518648</name>
</gene>
<evidence type="ECO:0000313" key="2">
    <source>
        <dbReference type="Proteomes" id="UP000746612"/>
    </source>
</evidence>
<sequence length="365" mass="40247">MAPFPGVTYSDPGGFGTWQGGQPPNVTPCLSRGYTYLPCENYGGGNNESSDNDNQHDGDHTLHAAGGRQKFACPFYKMDPDKYQSCEHYKLSNWDYTQQHIKRIHALGIGIDNSPYCSTCRLKFKGENAKALLDFHVRQKKCKETTKEETGMLLPHEYDMLAKLGKGLSKEERWNASWGKLFSSLMRPSSPYFESRVDLLRRHAPERLRRALGPELDELTISGIVDELFSAPVIPQKVSQSYMTGPAIDASLNQAAGPPQFNNNTWFLAESQVSPSPIHAPDASYAPGFAQHAVMNAPLDHTMQQMGPGLHPEATNATGLSFPDQAGAFFDTSGLQSTLALPLDEDLAMYTDHGYMSHSFPPGSI</sequence>
<reference evidence="1" key="1">
    <citation type="submission" date="2021-03" db="EMBL/GenBank/DDBJ databases">
        <authorList>
            <person name="Alouane T."/>
            <person name="Langin T."/>
            <person name="Bonhomme L."/>
        </authorList>
    </citation>
    <scope>NUCLEOTIDE SEQUENCE</scope>
    <source>
        <strain evidence="1">MDC_Fg202</strain>
    </source>
</reference>
<dbReference type="OrthoDB" id="4772970at2759"/>
<proteinExistence type="predicted"/>
<dbReference type="PANTHER" id="PTHR38166:SF1">
    <property type="entry name" value="C2H2-TYPE DOMAIN-CONTAINING PROTEIN"/>
    <property type="match status" value="1"/>
</dbReference>
<evidence type="ECO:0000313" key="1">
    <source>
        <dbReference type="EMBL" id="CAG2006316.1"/>
    </source>
</evidence>
<comment type="caution">
    <text evidence="1">The sequence shown here is derived from an EMBL/GenBank/DDBJ whole genome shotgun (WGS) entry which is preliminary data.</text>
</comment>
<dbReference type="PANTHER" id="PTHR38166">
    <property type="entry name" value="C2H2-TYPE DOMAIN-CONTAINING PROTEIN-RELATED"/>
    <property type="match status" value="1"/>
</dbReference>
<name>A0A2H3GRQ8_GIBZA</name>
<protein>
    <submittedName>
        <fullName evidence="1">Uncharacterized protein</fullName>
    </submittedName>
</protein>
<dbReference type="AlphaFoldDB" id="A0A2H3GRQ8"/>
<organism evidence="1 2">
    <name type="scientific">Gibberella zeae</name>
    <name type="common">Wheat head blight fungus</name>
    <name type="synonym">Fusarium graminearum</name>
    <dbReference type="NCBI Taxonomy" id="5518"/>
    <lineage>
        <taxon>Eukaryota</taxon>
        <taxon>Fungi</taxon>
        <taxon>Dikarya</taxon>
        <taxon>Ascomycota</taxon>
        <taxon>Pezizomycotina</taxon>
        <taxon>Sordariomycetes</taxon>
        <taxon>Hypocreomycetidae</taxon>
        <taxon>Hypocreales</taxon>
        <taxon>Nectriaceae</taxon>
        <taxon>Fusarium</taxon>
    </lineage>
</organism>